<sequence length="170" mass="19428">MSRNPTSPFSPKIGQLIEQNPNCGLRDSSKNNRHVSHKADHDDECRFELFLLDEGQQKVEEKAETRVPNTAVFTFNKEDHTLGNLLSQRLLKNPAVMFAAYKVPHPLFATFELRVQTDGTITPKEAVMATCKLVIQDLSKLNESFQTEWLGKRIVSEGEAERQQREQNNF</sequence>
<dbReference type="GO" id="GO:0046983">
    <property type="term" value="F:protein dimerization activity"/>
    <property type="evidence" value="ECO:0007669"/>
    <property type="project" value="InterPro"/>
</dbReference>
<dbReference type="InterPro" id="IPR009025">
    <property type="entry name" value="RBP11-like_dimer"/>
</dbReference>
<dbReference type="Pfam" id="PF13656">
    <property type="entry name" value="RNA_pol_L_2"/>
    <property type="match status" value="1"/>
</dbReference>
<proteinExistence type="inferred from homology"/>
<accession>A0A4Q4NCN6</accession>
<dbReference type="InterPro" id="IPR036603">
    <property type="entry name" value="RBP11-like"/>
</dbReference>
<name>A0A4Q4NCN6_ALTAL</name>
<evidence type="ECO:0000256" key="5">
    <source>
        <dbReference type="ARBA" id="ARBA00025751"/>
    </source>
</evidence>
<evidence type="ECO:0000256" key="2">
    <source>
        <dbReference type="ARBA" id="ARBA00022478"/>
    </source>
</evidence>
<keyword evidence="4" id="KW-0539">Nucleus</keyword>
<comment type="subcellular location">
    <subcellularLocation>
        <location evidence="1">Nucleus</location>
    </subcellularLocation>
</comment>
<dbReference type="SUPFAM" id="SSF55257">
    <property type="entry name" value="RBP11-like subunits of RNA polymerase"/>
    <property type="match status" value="1"/>
</dbReference>
<dbReference type="PANTHER" id="PTHR13946:SF16">
    <property type="entry name" value="DNA-DIRECTED RNA POLYMERASE II SUBUNIT RPB11"/>
    <property type="match status" value="1"/>
</dbReference>
<dbReference type="InterPro" id="IPR008193">
    <property type="entry name" value="RNA_pol_Rpb11_13-16kDa_CS"/>
</dbReference>
<reference evidence="8" key="1">
    <citation type="journal article" date="2019" name="bioRxiv">
        <title>Genomics, evolutionary history and diagnostics of the Alternaria alternata species group including apple and Asian pear pathotypes.</title>
        <authorList>
            <person name="Armitage A.D."/>
            <person name="Cockerton H.M."/>
            <person name="Sreenivasaprasad S."/>
            <person name="Woodhall J.W."/>
            <person name="Lane C.R."/>
            <person name="Harrison R.J."/>
            <person name="Clarkson J.P."/>
        </authorList>
    </citation>
    <scope>NUCLEOTIDE SEQUENCE [LARGE SCALE GENOMIC DNA]</scope>
    <source>
        <strain evidence="8">FERA 1177</strain>
    </source>
</reference>
<dbReference type="PANTHER" id="PTHR13946">
    <property type="entry name" value="DNA-DIRECTED RNA POLYMERASE I,II,III"/>
    <property type="match status" value="1"/>
</dbReference>
<dbReference type="PROSITE" id="PS01154">
    <property type="entry name" value="RNA_POL_L_13KD"/>
    <property type="match status" value="1"/>
</dbReference>
<dbReference type="InterPro" id="IPR022905">
    <property type="entry name" value="Rpo11-like"/>
</dbReference>
<evidence type="ECO:0000256" key="3">
    <source>
        <dbReference type="ARBA" id="ARBA00023163"/>
    </source>
</evidence>
<evidence type="ECO:0000313" key="8">
    <source>
        <dbReference type="Proteomes" id="UP000291422"/>
    </source>
</evidence>
<keyword evidence="3" id="KW-0804">Transcription</keyword>
<dbReference type="GO" id="GO:0006366">
    <property type="term" value="P:transcription by RNA polymerase II"/>
    <property type="evidence" value="ECO:0007669"/>
    <property type="project" value="InterPro"/>
</dbReference>
<dbReference type="Gene3D" id="3.30.1360.10">
    <property type="entry name" value="RNA polymerase, RBP11-like subunit"/>
    <property type="match status" value="1"/>
</dbReference>
<dbReference type="VEuPathDB" id="FungiDB:CC77DRAFT_1019790"/>
<dbReference type="GO" id="GO:0005665">
    <property type="term" value="C:RNA polymerase II, core complex"/>
    <property type="evidence" value="ECO:0007669"/>
    <property type="project" value="InterPro"/>
</dbReference>
<dbReference type="Proteomes" id="UP000291422">
    <property type="component" value="Unassembled WGS sequence"/>
</dbReference>
<dbReference type="EMBL" id="PDXD01000021">
    <property type="protein sequence ID" value="RYN73427.1"/>
    <property type="molecule type" value="Genomic_DNA"/>
</dbReference>
<evidence type="ECO:0000256" key="1">
    <source>
        <dbReference type="ARBA" id="ARBA00004123"/>
    </source>
</evidence>
<dbReference type="GO" id="GO:0003899">
    <property type="term" value="F:DNA-directed RNA polymerase activity"/>
    <property type="evidence" value="ECO:0007669"/>
    <property type="project" value="InterPro"/>
</dbReference>
<dbReference type="InterPro" id="IPR037685">
    <property type="entry name" value="RBP11"/>
</dbReference>
<gene>
    <name evidence="7" type="ORF">AA0117_g7807</name>
</gene>
<comment type="caution">
    <text evidence="7">The sequence shown here is derived from an EMBL/GenBank/DDBJ whole genome shotgun (WGS) entry which is preliminary data.</text>
</comment>
<organism evidence="7 8">
    <name type="scientific">Alternaria alternata</name>
    <name type="common">Alternaria rot fungus</name>
    <name type="synonym">Torula alternata</name>
    <dbReference type="NCBI Taxonomy" id="5599"/>
    <lineage>
        <taxon>Eukaryota</taxon>
        <taxon>Fungi</taxon>
        <taxon>Dikarya</taxon>
        <taxon>Ascomycota</taxon>
        <taxon>Pezizomycotina</taxon>
        <taxon>Dothideomycetes</taxon>
        <taxon>Pleosporomycetidae</taxon>
        <taxon>Pleosporales</taxon>
        <taxon>Pleosporineae</taxon>
        <taxon>Pleosporaceae</taxon>
        <taxon>Alternaria</taxon>
        <taxon>Alternaria sect. Alternaria</taxon>
        <taxon>Alternaria alternata complex</taxon>
    </lineage>
</organism>
<evidence type="ECO:0000256" key="4">
    <source>
        <dbReference type="ARBA" id="ARBA00023242"/>
    </source>
</evidence>
<dbReference type="AlphaFoldDB" id="A0A4Q4NCN6"/>
<comment type="similarity">
    <text evidence="5">Belongs to the archaeal Rpo11/eukaryotic RPB11/RPC19 RNA polymerase subunit family.</text>
</comment>
<feature type="domain" description="DNA-directed RNA polymerase RBP11-like dimerisation" evidence="6">
    <location>
        <begin position="71"/>
        <end position="143"/>
    </location>
</feature>
<evidence type="ECO:0000313" key="7">
    <source>
        <dbReference type="EMBL" id="RYN73427.1"/>
    </source>
</evidence>
<dbReference type="HAMAP" id="MF_00261">
    <property type="entry name" value="RNApol_arch_Rpo11"/>
    <property type="match status" value="1"/>
</dbReference>
<keyword evidence="2" id="KW-0240">DNA-directed RNA polymerase</keyword>
<evidence type="ECO:0000259" key="6">
    <source>
        <dbReference type="Pfam" id="PF13656"/>
    </source>
</evidence>
<protein>
    <recommendedName>
        <fullName evidence="6">DNA-directed RNA polymerase RBP11-like dimerisation domain-containing protein</fullName>
    </recommendedName>
</protein>
<dbReference type="GO" id="GO:0003677">
    <property type="term" value="F:DNA binding"/>
    <property type="evidence" value="ECO:0007669"/>
    <property type="project" value="InterPro"/>
</dbReference>
<dbReference type="CDD" id="cd06926">
    <property type="entry name" value="RNAP_II_RPB11"/>
    <property type="match status" value="1"/>
</dbReference>